<accession>X0UK08</accession>
<sequence length="123" mass="14323">MEDKDLLTEQIINCCYKVHNELGPGFKERIYHNTLILFLKEEGLEYETEKRFELNVKGERVGSFKLDLIIEDKVIVELKAVTGYIPEVFKYQVLSYLKVSGLHVGLLINFGNKSCQVKRFVHK</sequence>
<evidence type="ECO:0008006" key="2">
    <source>
        <dbReference type="Google" id="ProtNLM"/>
    </source>
</evidence>
<protein>
    <recommendedName>
        <fullName evidence="2">GxxExxY protein</fullName>
    </recommendedName>
</protein>
<reference evidence="1" key="1">
    <citation type="journal article" date="2014" name="Front. Microbiol.">
        <title>High frequency of phylogenetically diverse reductive dehalogenase-homologous genes in deep subseafloor sedimentary metagenomes.</title>
        <authorList>
            <person name="Kawai M."/>
            <person name="Futagami T."/>
            <person name="Toyoda A."/>
            <person name="Takaki Y."/>
            <person name="Nishi S."/>
            <person name="Hori S."/>
            <person name="Arai W."/>
            <person name="Tsubouchi T."/>
            <person name="Morono Y."/>
            <person name="Uchiyama I."/>
            <person name="Ito T."/>
            <person name="Fujiyama A."/>
            <person name="Inagaki F."/>
            <person name="Takami H."/>
        </authorList>
    </citation>
    <scope>NUCLEOTIDE SEQUENCE</scope>
    <source>
        <strain evidence="1">Expedition CK06-06</strain>
    </source>
</reference>
<dbReference type="EMBL" id="BARS01026413">
    <property type="protein sequence ID" value="GAG00693.1"/>
    <property type="molecule type" value="Genomic_DNA"/>
</dbReference>
<dbReference type="NCBIfam" id="TIGR04256">
    <property type="entry name" value="GxxExxY"/>
    <property type="match status" value="1"/>
</dbReference>
<organism evidence="1">
    <name type="scientific">marine sediment metagenome</name>
    <dbReference type="NCBI Taxonomy" id="412755"/>
    <lineage>
        <taxon>unclassified sequences</taxon>
        <taxon>metagenomes</taxon>
        <taxon>ecological metagenomes</taxon>
    </lineage>
</organism>
<proteinExistence type="predicted"/>
<comment type="caution">
    <text evidence="1">The sequence shown here is derived from an EMBL/GenBank/DDBJ whole genome shotgun (WGS) entry which is preliminary data.</text>
</comment>
<dbReference type="AlphaFoldDB" id="X0UK08"/>
<dbReference type="InterPro" id="IPR026350">
    <property type="entry name" value="GxxExxY"/>
</dbReference>
<evidence type="ECO:0000313" key="1">
    <source>
        <dbReference type="EMBL" id="GAG00693.1"/>
    </source>
</evidence>
<gene>
    <name evidence="1" type="ORF">S01H1_41627</name>
</gene>
<name>X0UK08_9ZZZZ</name>
<dbReference type="Pfam" id="PF13366">
    <property type="entry name" value="PDDEXK_3"/>
    <property type="match status" value="1"/>
</dbReference>